<evidence type="ECO:0000256" key="10">
    <source>
        <dbReference type="ARBA" id="ARBA00047340"/>
    </source>
</evidence>
<dbReference type="EC" id="2.4.2.21" evidence="4 11"/>
<dbReference type="HAMAP" id="MF_00230">
    <property type="entry name" value="CobT"/>
    <property type="match status" value="1"/>
</dbReference>
<evidence type="ECO:0000256" key="2">
    <source>
        <dbReference type="ARBA" id="ARBA00005049"/>
    </source>
</evidence>
<reference evidence="12 13" key="1">
    <citation type="submission" date="2024-03" db="EMBL/GenBank/DDBJ databases">
        <title>Human intestinal bacterial collection.</title>
        <authorList>
            <person name="Pauvert C."/>
            <person name="Hitch T.C.A."/>
            <person name="Clavel T."/>
        </authorList>
    </citation>
    <scope>NUCLEOTIDE SEQUENCE [LARGE SCALE GENOMIC DNA]</scope>
    <source>
        <strain evidence="12 13">CLA-AA-H192</strain>
    </source>
</reference>
<comment type="catalytic activity">
    <reaction evidence="10 11">
        <text>5,6-dimethylbenzimidazole + nicotinate beta-D-ribonucleotide = alpha-ribazole 5'-phosphate + nicotinate + H(+)</text>
        <dbReference type="Rhea" id="RHEA:11196"/>
        <dbReference type="ChEBI" id="CHEBI:15378"/>
        <dbReference type="ChEBI" id="CHEBI:15890"/>
        <dbReference type="ChEBI" id="CHEBI:32544"/>
        <dbReference type="ChEBI" id="CHEBI:57502"/>
        <dbReference type="ChEBI" id="CHEBI:57918"/>
        <dbReference type="EC" id="2.4.2.21"/>
    </reaction>
</comment>
<dbReference type="PANTHER" id="PTHR43463:SF1">
    <property type="entry name" value="NICOTINATE-NUCLEOTIDE--DIMETHYLBENZIMIDAZOLE PHOSPHORIBOSYLTRANSFERASE"/>
    <property type="match status" value="1"/>
</dbReference>
<dbReference type="Gene3D" id="1.10.1610.10">
    <property type="match status" value="1"/>
</dbReference>
<keyword evidence="13" id="KW-1185">Reference proteome</keyword>
<evidence type="ECO:0000256" key="5">
    <source>
        <dbReference type="ARBA" id="ARBA00015486"/>
    </source>
</evidence>
<dbReference type="PANTHER" id="PTHR43463">
    <property type="entry name" value="NICOTINATE-NUCLEOTIDE--DIMETHYLBENZIMIDAZOLE PHOSPHORIBOSYLTRANSFERASE"/>
    <property type="match status" value="1"/>
</dbReference>
<evidence type="ECO:0000256" key="9">
    <source>
        <dbReference type="ARBA" id="ARBA00030686"/>
    </source>
</evidence>
<comment type="similarity">
    <text evidence="3 11">Belongs to the CobT family.</text>
</comment>
<comment type="function">
    <text evidence="1 11">Catalyzes the synthesis of alpha-ribazole-5'-phosphate from nicotinate mononucleotide (NAMN) and 5,6-dimethylbenzimidazole (DMB).</text>
</comment>
<protein>
    <recommendedName>
        <fullName evidence="5 11">Nicotinate-nucleotide--dimethylbenzimidazole phosphoribosyltransferase</fullName>
        <shortName evidence="11">NN:DBI PRT</shortName>
        <ecNumber evidence="4 11">2.4.2.21</ecNumber>
    </recommendedName>
    <alternativeName>
        <fullName evidence="9 11">N(1)-alpha-phosphoribosyltransferase</fullName>
    </alternativeName>
</protein>
<dbReference type="InterPro" id="IPR036087">
    <property type="entry name" value="Nict_dMeBzImd_PRibTrfase_sf"/>
</dbReference>
<accession>A0ABV1G6G3</accession>
<dbReference type="RefSeq" id="WP_349135691.1">
    <property type="nucleotide sequence ID" value="NZ_JBBMFF010000205.1"/>
</dbReference>
<gene>
    <name evidence="11 12" type="primary">cobT</name>
    <name evidence="12" type="ORF">WMO66_07010</name>
</gene>
<dbReference type="NCBIfam" id="TIGR03160">
    <property type="entry name" value="cobT_DBIPRT"/>
    <property type="match status" value="1"/>
</dbReference>
<feature type="active site" description="Proton acceptor" evidence="11">
    <location>
        <position position="319"/>
    </location>
</feature>
<dbReference type="InterPro" id="IPR017846">
    <property type="entry name" value="Nict_dMeBzImd_PRibTrfase_bact"/>
</dbReference>
<dbReference type="Gene3D" id="3.40.50.10210">
    <property type="match status" value="1"/>
</dbReference>
<evidence type="ECO:0000313" key="12">
    <source>
        <dbReference type="EMBL" id="MEQ2510995.1"/>
    </source>
</evidence>
<evidence type="ECO:0000256" key="4">
    <source>
        <dbReference type="ARBA" id="ARBA00011991"/>
    </source>
</evidence>
<sequence length="367" mass="38202">MTEQEFQTFLRSIRPADRAAMDAAARRQAELAKPPGSLGALEDVSIRLAGLTGRVKNRIDRCRVLVFAADNGVTAEGVSATPVSVTLSQSINMTRHITGMSALAAAFGDSVVVTDVGIDADVRCPEIVDRKIRRSTGDIAREPAMTREQALTAISVGMEQAQRAAQDGMQAVGIGEMGIGNTTTSAAVLAALTGLAPEELTGRGAGLTDDAFRKKKDVIRRALTLHRPDPADPVGVLAAVGGLDLAAMTGAFLGLAAAHVPAVADGLISVVAALCAVRLCPAARDAIFLSHASKEPGYRRAAEELGLAPFLQLGMRLGEGSGCPLAFQVLKAACAVMNGMATFAEAAINDDYLESIRTPDAFRVDTP</sequence>
<keyword evidence="7 11" id="KW-0328">Glycosyltransferase</keyword>
<comment type="caution">
    <text evidence="12">The sequence shown here is derived from an EMBL/GenBank/DDBJ whole genome shotgun (WGS) entry which is preliminary data.</text>
</comment>
<dbReference type="Pfam" id="PF02277">
    <property type="entry name" value="DBI_PRT"/>
    <property type="match status" value="1"/>
</dbReference>
<comment type="pathway">
    <text evidence="2 11">Nucleoside biosynthesis; alpha-ribazole biosynthesis; alpha-ribazole from 5,6-dimethylbenzimidazole: step 1/2.</text>
</comment>
<dbReference type="CDD" id="cd02439">
    <property type="entry name" value="DMB-PRT_CobT"/>
    <property type="match status" value="1"/>
</dbReference>
<dbReference type="EMBL" id="JBBMFF010000205">
    <property type="protein sequence ID" value="MEQ2510995.1"/>
    <property type="molecule type" value="Genomic_DNA"/>
</dbReference>
<dbReference type="InterPro" id="IPR003200">
    <property type="entry name" value="Nict_dMeBzImd_PRibTrfase"/>
</dbReference>
<dbReference type="InterPro" id="IPR023195">
    <property type="entry name" value="Nict_dMeBzImd_PRibTrfase_N"/>
</dbReference>
<proteinExistence type="inferred from homology"/>
<evidence type="ECO:0000256" key="3">
    <source>
        <dbReference type="ARBA" id="ARBA00007110"/>
    </source>
</evidence>
<organism evidence="12 13">
    <name type="scientific">Faecousia intestinalis</name>
    <dbReference type="NCBI Taxonomy" id="3133167"/>
    <lineage>
        <taxon>Bacteria</taxon>
        <taxon>Bacillati</taxon>
        <taxon>Bacillota</taxon>
        <taxon>Clostridia</taxon>
        <taxon>Eubacteriales</taxon>
        <taxon>Oscillospiraceae</taxon>
        <taxon>Faecousia</taxon>
    </lineage>
</organism>
<evidence type="ECO:0000256" key="11">
    <source>
        <dbReference type="HAMAP-Rule" id="MF_00230"/>
    </source>
</evidence>
<evidence type="ECO:0000313" key="13">
    <source>
        <dbReference type="Proteomes" id="UP001491552"/>
    </source>
</evidence>
<evidence type="ECO:0000256" key="8">
    <source>
        <dbReference type="ARBA" id="ARBA00022679"/>
    </source>
</evidence>
<keyword evidence="8 11" id="KW-0808">Transferase</keyword>
<evidence type="ECO:0000256" key="1">
    <source>
        <dbReference type="ARBA" id="ARBA00002197"/>
    </source>
</evidence>
<dbReference type="NCBIfam" id="NF000996">
    <property type="entry name" value="PRK00105.1"/>
    <property type="match status" value="1"/>
</dbReference>
<dbReference type="SUPFAM" id="SSF52733">
    <property type="entry name" value="Nicotinate mononucleotide:5,6-dimethylbenzimidazole phosphoribosyltransferase (CobT)"/>
    <property type="match status" value="1"/>
</dbReference>
<keyword evidence="6 11" id="KW-0169">Cobalamin biosynthesis</keyword>
<evidence type="ECO:0000256" key="6">
    <source>
        <dbReference type="ARBA" id="ARBA00022573"/>
    </source>
</evidence>
<dbReference type="GO" id="GO:0008939">
    <property type="term" value="F:nicotinate-nucleotide-dimethylbenzimidazole phosphoribosyltransferase activity"/>
    <property type="evidence" value="ECO:0007669"/>
    <property type="project" value="UniProtKB-EC"/>
</dbReference>
<name>A0ABV1G6G3_9FIRM</name>
<dbReference type="Proteomes" id="UP001491552">
    <property type="component" value="Unassembled WGS sequence"/>
</dbReference>
<evidence type="ECO:0000256" key="7">
    <source>
        <dbReference type="ARBA" id="ARBA00022676"/>
    </source>
</evidence>